<organism evidence="1 2">
    <name type="scientific">Hyalomma asiaticum</name>
    <name type="common">Tick</name>
    <dbReference type="NCBI Taxonomy" id="266040"/>
    <lineage>
        <taxon>Eukaryota</taxon>
        <taxon>Metazoa</taxon>
        <taxon>Ecdysozoa</taxon>
        <taxon>Arthropoda</taxon>
        <taxon>Chelicerata</taxon>
        <taxon>Arachnida</taxon>
        <taxon>Acari</taxon>
        <taxon>Parasitiformes</taxon>
        <taxon>Ixodida</taxon>
        <taxon>Ixodoidea</taxon>
        <taxon>Ixodidae</taxon>
        <taxon>Hyalomminae</taxon>
        <taxon>Hyalomma</taxon>
    </lineage>
</organism>
<dbReference type="Proteomes" id="UP000821845">
    <property type="component" value="Chromosome 1"/>
</dbReference>
<reference evidence="1" key="1">
    <citation type="submission" date="2020-05" db="EMBL/GenBank/DDBJ databases">
        <title>Large-scale comparative analyses of tick genomes elucidate their genetic diversity and vector capacities.</title>
        <authorList>
            <person name="Jia N."/>
            <person name="Wang J."/>
            <person name="Shi W."/>
            <person name="Du L."/>
            <person name="Sun Y."/>
            <person name="Zhan W."/>
            <person name="Jiang J."/>
            <person name="Wang Q."/>
            <person name="Zhang B."/>
            <person name="Ji P."/>
            <person name="Sakyi L.B."/>
            <person name="Cui X."/>
            <person name="Yuan T."/>
            <person name="Jiang B."/>
            <person name="Yang W."/>
            <person name="Lam T.T.-Y."/>
            <person name="Chang Q."/>
            <person name="Ding S."/>
            <person name="Wang X."/>
            <person name="Zhu J."/>
            <person name="Ruan X."/>
            <person name="Zhao L."/>
            <person name="Wei J."/>
            <person name="Que T."/>
            <person name="Du C."/>
            <person name="Cheng J."/>
            <person name="Dai P."/>
            <person name="Han X."/>
            <person name="Huang E."/>
            <person name="Gao Y."/>
            <person name="Liu J."/>
            <person name="Shao H."/>
            <person name="Ye R."/>
            <person name="Li L."/>
            <person name="Wei W."/>
            <person name="Wang X."/>
            <person name="Wang C."/>
            <person name="Yang T."/>
            <person name="Huo Q."/>
            <person name="Li W."/>
            <person name="Guo W."/>
            <person name="Chen H."/>
            <person name="Zhou L."/>
            <person name="Ni X."/>
            <person name="Tian J."/>
            <person name="Zhou Y."/>
            <person name="Sheng Y."/>
            <person name="Liu T."/>
            <person name="Pan Y."/>
            <person name="Xia L."/>
            <person name="Li J."/>
            <person name="Zhao F."/>
            <person name="Cao W."/>
        </authorList>
    </citation>
    <scope>NUCLEOTIDE SEQUENCE</scope>
    <source>
        <strain evidence="1">Hyas-2018</strain>
    </source>
</reference>
<name>A0ACB7TDT4_HYAAI</name>
<protein>
    <submittedName>
        <fullName evidence="1">Uncharacterized protein</fullName>
    </submittedName>
</protein>
<evidence type="ECO:0000313" key="2">
    <source>
        <dbReference type="Proteomes" id="UP000821845"/>
    </source>
</evidence>
<keyword evidence="2" id="KW-1185">Reference proteome</keyword>
<accession>A0ACB7TDT4</accession>
<evidence type="ECO:0000313" key="1">
    <source>
        <dbReference type="EMBL" id="KAH6944396.1"/>
    </source>
</evidence>
<sequence>MNVVRVGGVELLLKEFGKEQGWCEIKRNTKKAAPTDGDPATNQQSVAAYTMRVKHYVRKITKPSQMPNLLTDDFKIVVRLRNGFNVSNYQKDHIHCYIHNVAGVGRDTAEEDISPMTTQKTGPTDDAPHQGKAAATALRPRENTARGAALAPVLGLEPALAQAPVPSQRGIAADRRPERTTQLWRKEEEDPSPHSGTAGGTGGNGGILRNWERPDVILLQETNDDVKLAGYKAIDEAVTAGAPPAAAALVRRNLNVAQRELQNQIESQTPLYHVTPKSTRGSR</sequence>
<dbReference type="EMBL" id="CM023481">
    <property type="protein sequence ID" value="KAH6944396.1"/>
    <property type="molecule type" value="Genomic_DNA"/>
</dbReference>
<comment type="caution">
    <text evidence="1">The sequence shown here is derived from an EMBL/GenBank/DDBJ whole genome shotgun (WGS) entry which is preliminary data.</text>
</comment>
<proteinExistence type="predicted"/>
<gene>
    <name evidence="1" type="ORF">HPB50_002908</name>
</gene>